<evidence type="ECO:0000256" key="6">
    <source>
        <dbReference type="ARBA" id="ARBA00023242"/>
    </source>
</evidence>
<evidence type="ECO:0000313" key="11">
    <source>
        <dbReference type="EMBL" id="CAJ0571341.1"/>
    </source>
</evidence>
<dbReference type="Pfam" id="PF02877">
    <property type="entry name" value="PARP_reg"/>
    <property type="match status" value="1"/>
</dbReference>
<evidence type="ECO:0000256" key="3">
    <source>
        <dbReference type="ARBA" id="ARBA00022679"/>
    </source>
</evidence>
<evidence type="ECO:0000256" key="8">
    <source>
        <dbReference type="RuleBase" id="RU362114"/>
    </source>
</evidence>
<sequence length="425" mass="49138">MNAVIPFSGEGRKLTNDTRCKLRAPVAELIAKVFNEDFLRDRMKELRIDPDKINGTHTIMGRIERAFEVLDLIRDAVIQEQTKERRAILAKSMAAFYELIPHHDPVELNTEELVEKKIEQLGELIELVEIEKMKQMHGISGPRHVLDQLYDHIKCEIVPLDRECSDFKMIERYMDSGIHCNYNLVHNYEIAEVFSLRRLSEDISFRKDLPNRTLLWHGSPTGQAFGRGIYFSDNFNVSLHYCRALYEQEALILLCEVALGECREGFRSGNLSNGNNWNSTCVRRSPMSGALDIGTDPEHIQHPDGYVVPLGQPYPVKQIRQNYFIIPKTDQARLRFVVKRVSPFEVRHVLFPNDICCLFIYRVVVAYLPKERRPQLPLDKNFAFPPNHALHRQFILKIEKEAVCRRDLSRWAAGQILLLTSSRGG</sequence>
<feature type="domain" description="PARP alpha-helical" evidence="10">
    <location>
        <begin position="19"/>
        <end position="135"/>
    </location>
</feature>
<dbReference type="GO" id="GO:0016779">
    <property type="term" value="F:nucleotidyltransferase activity"/>
    <property type="evidence" value="ECO:0007669"/>
    <property type="project" value="UniProtKB-KW"/>
</dbReference>
<dbReference type="Gene3D" id="1.20.142.10">
    <property type="entry name" value="Poly(ADP-ribose) polymerase, regulatory domain"/>
    <property type="match status" value="1"/>
</dbReference>
<gene>
    <name evidence="11" type="ORF">MSPICULIGERA_LOCUS9750</name>
</gene>
<evidence type="ECO:0000256" key="4">
    <source>
        <dbReference type="ARBA" id="ARBA00022695"/>
    </source>
</evidence>
<dbReference type="PROSITE" id="PS51059">
    <property type="entry name" value="PARP_CATALYTIC"/>
    <property type="match status" value="1"/>
</dbReference>
<dbReference type="GO" id="GO:0003950">
    <property type="term" value="F:NAD+ poly-ADP-ribosyltransferase activity"/>
    <property type="evidence" value="ECO:0007669"/>
    <property type="project" value="UniProtKB-UniRule"/>
</dbReference>
<dbReference type="InterPro" id="IPR004102">
    <property type="entry name" value="Poly(ADP-ribose)pol_reg_dom"/>
</dbReference>
<evidence type="ECO:0000313" key="12">
    <source>
        <dbReference type="Proteomes" id="UP001177023"/>
    </source>
</evidence>
<keyword evidence="3 8" id="KW-0808">Transferase</keyword>
<keyword evidence="6" id="KW-0539">Nucleus</keyword>
<name>A0AA36CLL0_9BILA</name>
<evidence type="ECO:0000259" key="9">
    <source>
        <dbReference type="PROSITE" id="PS51059"/>
    </source>
</evidence>
<dbReference type="SUPFAM" id="SSF47587">
    <property type="entry name" value="Domain of poly(ADP-ribose) polymerase"/>
    <property type="match status" value="1"/>
</dbReference>
<reference evidence="11" key="1">
    <citation type="submission" date="2023-06" db="EMBL/GenBank/DDBJ databases">
        <authorList>
            <person name="Delattre M."/>
        </authorList>
    </citation>
    <scope>NUCLEOTIDE SEQUENCE</scope>
    <source>
        <strain evidence="11">AF72</strain>
    </source>
</reference>
<evidence type="ECO:0000256" key="1">
    <source>
        <dbReference type="ARBA" id="ARBA00004123"/>
    </source>
</evidence>
<keyword evidence="12" id="KW-1185">Reference proteome</keyword>
<protein>
    <recommendedName>
        <fullName evidence="8">Poly [ADP-ribose] polymerase</fullName>
        <shortName evidence="8">PARP</shortName>
        <ecNumber evidence="8">2.4.2.-</ecNumber>
    </recommendedName>
</protein>
<dbReference type="AlphaFoldDB" id="A0AA36CLL0"/>
<dbReference type="InterPro" id="IPR050800">
    <property type="entry name" value="ARTD/PARP"/>
</dbReference>
<keyword evidence="2 8" id="KW-0328">Glycosyltransferase</keyword>
<dbReference type="GO" id="GO:0005730">
    <property type="term" value="C:nucleolus"/>
    <property type="evidence" value="ECO:0007669"/>
    <property type="project" value="TreeGrafter"/>
</dbReference>
<feature type="non-terminal residue" evidence="11">
    <location>
        <position position="425"/>
    </location>
</feature>
<dbReference type="PANTHER" id="PTHR10459:SF60">
    <property type="entry name" value="POLY [ADP-RIBOSE] POLYMERASE 2"/>
    <property type="match status" value="1"/>
</dbReference>
<dbReference type="Pfam" id="PF00644">
    <property type="entry name" value="PARP"/>
    <property type="match status" value="1"/>
</dbReference>
<dbReference type="GO" id="GO:0006302">
    <property type="term" value="P:double-strand break repair"/>
    <property type="evidence" value="ECO:0007669"/>
    <property type="project" value="TreeGrafter"/>
</dbReference>
<dbReference type="InterPro" id="IPR036616">
    <property type="entry name" value="Poly(ADP-ribose)pol_reg_dom_sf"/>
</dbReference>
<organism evidence="11 12">
    <name type="scientific">Mesorhabditis spiculigera</name>
    <dbReference type="NCBI Taxonomy" id="96644"/>
    <lineage>
        <taxon>Eukaryota</taxon>
        <taxon>Metazoa</taxon>
        <taxon>Ecdysozoa</taxon>
        <taxon>Nematoda</taxon>
        <taxon>Chromadorea</taxon>
        <taxon>Rhabditida</taxon>
        <taxon>Rhabditina</taxon>
        <taxon>Rhabditomorpha</taxon>
        <taxon>Rhabditoidea</taxon>
        <taxon>Rhabditidae</taxon>
        <taxon>Mesorhabditinae</taxon>
        <taxon>Mesorhabditis</taxon>
    </lineage>
</organism>
<keyword evidence="4" id="KW-0548">Nucleotidyltransferase</keyword>
<dbReference type="EC" id="2.4.2.-" evidence="8"/>
<dbReference type="SUPFAM" id="SSF56399">
    <property type="entry name" value="ADP-ribosylation"/>
    <property type="match status" value="1"/>
</dbReference>
<dbReference type="PANTHER" id="PTHR10459">
    <property type="entry name" value="DNA LIGASE"/>
    <property type="match status" value="1"/>
</dbReference>
<evidence type="ECO:0000256" key="5">
    <source>
        <dbReference type="ARBA" id="ARBA00023027"/>
    </source>
</evidence>
<feature type="domain" description="PARP catalytic" evidence="9">
    <location>
        <begin position="144"/>
        <end position="349"/>
    </location>
</feature>
<evidence type="ECO:0000256" key="7">
    <source>
        <dbReference type="ARBA" id="ARBA00033987"/>
    </source>
</evidence>
<dbReference type="GO" id="GO:0070212">
    <property type="term" value="P:protein poly-ADP-ribosylation"/>
    <property type="evidence" value="ECO:0007669"/>
    <property type="project" value="TreeGrafter"/>
</dbReference>
<comment type="subcellular location">
    <subcellularLocation>
        <location evidence="1">Nucleus</location>
    </subcellularLocation>
</comment>
<evidence type="ECO:0000256" key="2">
    <source>
        <dbReference type="ARBA" id="ARBA00022676"/>
    </source>
</evidence>
<evidence type="ECO:0000259" key="10">
    <source>
        <dbReference type="PROSITE" id="PS51060"/>
    </source>
</evidence>
<proteinExistence type="predicted"/>
<dbReference type="InterPro" id="IPR012317">
    <property type="entry name" value="Poly(ADP-ribose)pol_cat_dom"/>
</dbReference>
<dbReference type="GO" id="GO:1990404">
    <property type="term" value="F:NAD+-protein mono-ADP-ribosyltransferase activity"/>
    <property type="evidence" value="ECO:0007669"/>
    <property type="project" value="TreeGrafter"/>
</dbReference>
<dbReference type="Proteomes" id="UP001177023">
    <property type="component" value="Unassembled WGS sequence"/>
</dbReference>
<accession>A0AA36CLL0</accession>
<dbReference type="PROSITE" id="PS51060">
    <property type="entry name" value="PARP_ALPHA_HD"/>
    <property type="match status" value="1"/>
</dbReference>
<keyword evidence="5 8" id="KW-0520">NAD</keyword>
<comment type="catalytic activity">
    <reaction evidence="7">
        <text>NAD(+) + (ADP-D-ribosyl)n-acceptor = nicotinamide + (ADP-D-ribosyl)n+1-acceptor + H(+).</text>
        <dbReference type="EC" id="2.4.2.30"/>
    </reaction>
</comment>
<comment type="caution">
    <text evidence="11">The sequence shown here is derived from an EMBL/GenBank/DDBJ whole genome shotgun (WGS) entry which is preliminary data.</text>
</comment>
<dbReference type="EMBL" id="CATQJA010002557">
    <property type="protein sequence ID" value="CAJ0571341.1"/>
    <property type="molecule type" value="Genomic_DNA"/>
</dbReference>
<dbReference type="Gene3D" id="3.90.228.10">
    <property type="match status" value="1"/>
</dbReference>